<dbReference type="InterPro" id="IPR018522">
    <property type="entry name" value="TopoIIA_CS"/>
</dbReference>
<feature type="compositionally biased region" description="Acidic residues" evidence="17">
    <location>
        <begin position="1391"/>
        <end position="1402"/>
    </location>
</feature>
<dbReference type="GO" id="GO:0046872">
    <property type="term" value="F:metal ion binding"/>
    <property type="evidence" value="ECO:0007669"/>
    <property type="project" value="UniProtKB-KW"/>
</dbReference>
<dbReference type="InterPro" id="IPR001241">
    <property type="entry name" value="Topo_IIA"/>
</dbReference>
<keyword evidence="8 16" id="KW-0547">Nucleotide-binding</keyword>
<keyword evidence="9 16" id="KW-0067">ATP-binding</keyword>
<dbReference type="Proteomes" id="UP000762676">
    <property type="component" value="Unassembled WGS sequence"/>
</dbReference>
<dbReference type="PANTHER" id="PTHR10169">
    <property type="entry name" value="DNA TOPOISOMERASE/GYRASE"/>
    <property type="match status" value="1"/>
</dbReference>
<evidence type="ECO:0000256" key="9">
    <source>
        <dbReference type="ARBA" id="ARBA00022840"/>
    </source>
</evidence>
<dbReference type="CDD" id="cd00187">
    <property type="entry name" value="TOP4c"/>
    <property type="match status" value="1"/>
</dbReference>
<dbReference type="Gene3D" id="3.30.1360.40">
    <property type="match status" value="1"/>
</dbReference>
<dbReference type="InterPro" id="IPR003594">
    <property type="entry name" value="HATPase_dom"/>
</dbReference>
<dbReference type="InterPro" id="IPR013757">
    <property type="entry name" value="Topo_IIA_A_a_sf"/>
</dbReference>
<gene>
    <name evidence="20" type="ORF">ElyMa_006851300</name>
</gene>
<dbReference type="Gene3D" id="3.40.50.670">
    <property type="match status" value="1"/>
</dbReference>
<feature type="active site" description="O-(5'-phospho-DNA)-tyrosine intermediate" evidence="15">
    <location>
        <position position="829"/>
    </location>
</feature>
<evidence type="ECO:0000256" key="1">
    <source>
        <dbReference type="ARBA" id="ARBA00000185"/>
    </source>
</evidence>
<evidence type="ECO:0000256" key="2">
    <source>
        <dbReference type="ARBA" id="ARBA00001913"/>
    </source>
</evidence>
<evidence type="ECO:0000259" key="19">
    <source>
        <dbReference type="PROSITE" id="PS52040"/>
    </source>
</evidence>
<dbReference type="InterPro" id="IPR006171">
    <property type="entry name" value="TOPRIM_dom"/>
</dbReference>
<dbReference type="GO" id="GO:0000819">
    <property type="term" value="P:sister chromatid segregation"/>
    <property type="evidence" value="ECO:0007669"/>
    <property type="project" value="TreeGrafter"/>
</dbReference>
<dbReference type="Pfam" id="PF00521">
    <property type="entry name" value="DNA_topoisoIV"/>
    <property type="match status" value="1"/>
</dbReference>
<dbReference type="InterPro" id="IPR001154">
    <property type="entry name" value="TopoII_euk"/>
</dbReference>
<dbReference type="SUPFAM" id="SSF56719">
    <property type="entry name" value="Type II DNA topoisomerase"/>
    <property type="match status" value="1"/>
</dbReference>
<dbReference type="GO" id="GO:0005634">
    <property type="term" value="C:nucleus"/>
    <property type="evidence" value="ECO:0007669"/>
    <property type="project" value="UniProtKB-SubCell"/>
</dbReference>
<keyword evidence="13 15" id="KW-0413">Isomerase</keyword>
<dbReference type="GO" id="GO:0003677">
    <property type="term" value="F:DNA binding"/>
    <property type="evidence" value="ECO:0007669"/>
    <property type="project" value="UniProtKB-UniRule"/>
</dbReference>
<dbReference type="PROSITE" id="PS50880">
    <property type="entry name" value="TOPRIM"/>
    <property type="match status" value="1"/>
</dbReference>
<feature type="region of interest" description="Disordered" evidence="17">
    <location>
        <begin position="1260"/>
        <end position="1553"/>
    </location>
</feature>
<dbReference type="GO" id="GO:0006265">
    <property type="term" value="P:DNA topological change"/>
    <property type="evidence" value="ECO:0007669"/>
    <property type="project" value="UniProtKB-UniRule"/>
</dbReference>
<evidence type="ECO:0000256" key="6">
    <source>
        <dbReference type="ARBA" id="ARBA00011080"/>
    </source>
</evidence>
<evidence type="ECO:0000256" key="8">
    <source>
        <dbReference type="ARBA" id="ARBA00022741"/>
    </source>
</evidence>
<dbReference type="PRINTS" id="PR01158">
    <property type="entry name" value="TOPISMRASEII"/>
</dbReference>
<keyword evidence="10" id="KW-0460">Magnesium</keyword>
<sequence length="1576" mass="176330">MQAKTEAALAKKSKSTKAAAPAPMGDGGDSIDMPMEMMDGGGGGGGNKRLSVERIYQKKTQLEHILLRPDTYIGSVESVTQPMWVMDTEANQMVQRDITFVPGLYKIFDEIMVNAADNKQRDPKMDCLKIEIDPEQNKIKIWNNGKGIPVVEHKAEKMYVPTMIFGHLLTSSNYDDSEKKVTGGRNGYGAKLCNIFSKKFIVETSAKDYKKAFKQTWTDNMGKTKEPTITDAKESDFTSVTFYPDLEKFKMEKLDDDVVALFTRRAYDVAASCKGVKVFLNGKRLPVKNFKDYIDLYLKDKTDETGAPIKMVHEVVSDRWEVAVAMSEKGFQQVSFVNSIATTKGGRHVEYIADQCISKLIEVVRKKNKGGVAIKPFQVKNHLWVFVSCLIENPTFDSQTKENMTKQAKQFGSKCQLSEKFINQVSKSGIVESILSWMKFKAQAQLNKKCHSSKHSKLKGIPKLDDANDAGTRNSHACTLILTEGDSAKSLAVAGLGVIGRDRYGVFPLKGKLLNVREATHKQIMDNAEINNVIKIIGLHFKENYDDPTKLSQLRYGKLMIMTDQDQDGSHIKGLLINFIHHFWPSLLRHNFVEEFITPIVKVTKGKEDKSFYSMPEFEEWKRETENWHTYKVKYYKGLGTSTAKEAKEYFSDMQRHRIPFHYSGAEDDTSINLAFSKKKVEERKEWLTNHMEEKKRRTEMGLPELYLYGKNTRSISFSDFVNRELILFSNTDIIRSIPSVMDGFKPGQRKVIFTCIKRNLTTKELKVAQLAGSVAEQSAYHHGENALMGTIINLAQNFVGSNNLNLLQPLGQFGTRIHGGKDAASPRYIFTMLGPLTRTILNAHDDALLNHLYDDNQKIEPEWYCPIIPMVLVNGAEGIGTGWSTKIQNYDVREIVANIHRLLDNLDPLPMIPSYKNFKGVIEDVGAGDGRFAVHGEISIIDDTTLEITELPIRTWTQNYKEDVLEPMLHGTEKQPPIITDYKEYNTDTTVRFVVKMAADKLAHYEQEGLHKLFKLSTTFSTNTMVLFNHEGCIKRYEKVEDILQEFYTTRLDYYQRRKDYLEGMLGAESLKLDNIARFIMEKIEGKVIIENKPKKELIQTLVRRGYDSDPVKAWKESQNKGKDDLLDAEEDDEEKTSGPDFNYLLSMPLWNLTKEKKDELLKQRDQKADELRCIRKKTPKDLWRDDLSVFEELLKETERIEKEEGSADIKPIKMAKPGAKGRGGPKKALVDTLPSPAGVRVVPKISVAVKVKGEKDAAKKLFKGKAKKDGVEGDDDSQTTMLDFVKKEENGSPGKAAAGTASPRGKGAGRGGRGRGRGAASGATREKGKKGGKKKNPWSDSEGSDEVSDLSDMDDGEKFSDVVIPRDTARRAAADSRSTAAKVNYKFDNEEEIESDEDDDGGFKAYDAETGAYADEEESPSKEPATTNGNVSDGSIDDGNPDVVMSSDDESKKVKAKPKPKASPKPKAAAKPKASPKPKEPKQPAQPKKAPAKPPAKKAAKKTDLPDLSSDDDEEKAHSKIKPPAKPAAAKKAAPKKRAVIDSDSDSFVPKKKAAAAASKVTRKCRGSLRKNQS</sequence>
<evidence type="ECO:0000313" key="21">
    <source>
        <dbReference type="Proteomes" id="UP000762676"/>
    </source>
</evidence>
<comment type="catalytic activity">
    <reaction evidence="1 15 16">
        <text>ATP-dependent breakage, passage and rejoining of double-stranded DNA.</text>
        <dbReference type="EC" id="5.6.2.2"/>
    </reaction>
</comment>
<keyword evidence="21" id="KW-1185">Reference proteome</keyword>
<dbReference type="PROSITE" id="PS52040">
    <property type="entry name" value="TOPO_IIA"/>
    <property type="match status" value="1"/>
</dbReference>
<dbReference type="GO" id="GO:0000712">
    <property type="term" value="P:resolution of meiotic recombination intermediates"/>
    <property type="evidence" value="ECO:0007669"/>
    <property type="project" value="TreeGrafter"/>
</dbReference>
<feature type="compositionally biased region" description="Low complexity" evidence="17">
    <location>
        <begin position="1"/>
        <end position="23"/>
    </location>
</feature>
<comment type="cofactor">
    <cofactor evidence="3">
        <name>Mn(2+)</name>
        <dbReference type="ChEBI" id="CHEBI:29035"/>
    </cofactor>
</comment>
<feature type="region of interest" description="Disordered" evidence="17">
    <location>
        <begin position="1"/>
        <end position="30"/>
    </location>
</feature>
<dbReference type="GO" id="GO:0005524">
    <property type="term" value="F:ATP binding"/>
    <property type="evidence" value="ECO:0007669"/>
    <property type="project" value="UniProtKB-UniRule"/>
</dbReference>
<dbReference type="InterPro" id="IPR036890">
    <property type="entry name" value="HATPase_C_sf"/>
</dbReference>
<dbReference type="GO" id="GO:0003918">
    <property type="term" value="F:DNA topoisomerase type II (double strand cut, ATP-hydrolyzing) activity"/>
    <property type="evidence" value="ECO:0007669"/>
    <property type="project" value="UniProtKB-UniRule"/>
</dbReference>
<evidence type="ECO:0000256" key="16">
    <source>
        <dbReference type="RuleBase" id="RU362094"/>
    </source>
</evidence>
<dbReference type="Gene3D" id="3.30.565.10">
    <property type="entry name" value="Histidine kinase-like ATPase, C-terminal domain"/>
    <property type="match status" value="1"/>
</dbReference>
<feature type="domain" description="Topo IIA-type catalytic" evidence="19">
    <location>
        <begin position="738"/>
        <end position="1189"/>
    </location>
</feature>
<dbReference type="Gene3D" id="3.90.199.10">
    <property type="entry name" value="Topoisomerase II, domain 5"/>
    <property type="match status" value="1"/>
</dbReference>
<comment type="subunit">
    <text evidence="16">Homodimer.</text>
</comment>
<accession>A0AAV4JB27</accession>
<evidence type="ECO:0000256" key="14">
    <source>
        <dbReference type="ARBA" id="ARBA00023242"/>
    </source>
</evidence>
<dbReference type="FunFam" id="1.10.268.10:FF:000002">
    <property type="entry name" value="DNA topoisomerase 2"/>
    <property type="match status" value="1"/>
</dbReference>
<feature type="compositionally biased region" description="Acidic residues" evidence="17">
    <location>
        <begin position="1344"/>
        <end position="1357"/>
    </location>
</feature>
<dbReference type="CDD" id="cd03481">
    <property type="entry name" value="TopoIIA_Trans_ScTopoIIA"/>
    <property type="match status" value="1"/>
</dbReference>
<dbReference type="EC" id="5.6.2.2" evidence="16"/>
<name>A0AAV4JB27_9GAST</name>
<evidence type="ECO:0000256" key="3">
    <source>
        <dbReference type="ARBA" id="ARBA00001936"/>
    </source>
</evidence>
<dbReference type="FunFam" id="3.90.199.10:FF:000002">
    <property type="entry name" value="DNA topoisomerase 2"/>
    <property type="match status" value="1"/>
</dbReference>
<evidence type="ECO:0000256" key="10">
    <source>
        <dbReference type="ARBA" id="ARBA00022842"/>
    </source>
</evidence>
<dbReference type="SUPFAM" id="SSF55874">
    <property type="entry name" value="ATPase domain of HSP90 chaperone/DNA topoisomerase II/histidine kinase"/>
    <property type="match status" value="1"/>
</dbReference>
<feature type="compositionally biased region" description="Basic residues" evidence="17">
    <location>
        <begin position="1329"/>
        <end position="1338"/>
    </location>
</feature>
<evidence type="ECO:0000256" key="4">
    <source>
        <dbReference type="ARBA" id="ARBA00001946"/>
    </source>
</evidence>
<organism evidence="20 21">
    <name type="scientific">Elysia marginata</name>
    <dbReference type="NCBI Taxonomy" id="1093978"/>
    <lineage>
        <taxon>Eukaryota</taxon>
        <taxon>Metazoa</taxon>
        <taxon>Spiralia</taxon>
        <taxon>Lophotrochozoa</taxon>
        <taxon>Mollusca</taxon>
        <taxon>Gastropoda</taxon>
        <taxon>Heterobranchia</taxon>
        <taxon>Euthyneura</taxon>
        <taxon>Panpulmonata</taxon>
        <taxon>Sacoglossa</taxon>
        <taxon>Placobranchoidea</taxon>
        <taxon>Plakobranchidae</taxon>
        <taxon>Elysia</taxon>
    </lineage>
</organism>
<dbReference type="Gene3D" id="3.30.1490.30">
    <property type="match status" value="1"/>
</dbReference>
<evidence type="ECO:0000256" key="12">
    <source>
        <dbReference type="ARBA" id="ARBA00023125"/>
    </source>
</evidence>
<dbReference type="FunFam" id="3.40.50.670:FF:000001">
    <property type="entry name" value="DNA topoisomerase 2"/>
    <property type="match status" value="2"/>
</dbReference>
<dbReference type="InterPro" id="IPR002205">
    <property type="entry name" value="Topo_IIA_dom_A"/>
</dbReference>
<evidence type="ECO:0000256" key="17">
    <source>
        <dbReference type="SAM" id="MobiDB-lite"/>
    </source>
</evidence>
<dbReference type="InterPro" id="IPR031660">
    <property type="entry name" value="TOPRIM_C"/>
</dbReference>
<dbReference type="FunFam" id="3.30.1360.40:FF:000003">
    <property type="entry name" value="DNA topoisomerase 2"/>
    <property type="match status" value="1"/>
</dbReference>
<dbReference type="SMART" id="SM00433">
    <property type="entry name" value="TOP2c"/>
    <property type="match status" value="1"/>
</dbReference>
<dbReference type="InterPro" id="IPR013758">
    <property type="entry name" value="Topo_IIA_A/C_ab"/>
</dbReference>
<dbReference type="Pfam" id="PF00204">
    <property type="entry name" value="DNA_gyraseB"/>
    <property type="match status" value="1"/>
</dbReference>
<comment type="subcellular location">
    <subcellularLocation>
        <location evidence="5">Nucleus</location>
    </subcellularLocation>
</comment>
<dbReference type="Pfam" id="PF16898">
    <property type="entry name" value="TOPRIM_C"/>
    <property type="match status" value="1"/>
</dbReference>
<protein>
    <recommendedName>
        <fullName evidence="16">DNA topoisomerase 2</fullName>
        <ecNumber evidence="16">5.6.2.2</ecNumber>
    </recommendedName>
</protein>
<evidence type="ECO:0000256" key="15">
    <source>
        <dbReference type="PROSITE-ProRule" id="PRU01384"/>
    </source>
</evidence>
<comment type="cofactor">
    <cofactor evidence="4">
        <name>Mg(2+)</name>
        <dbReference type="ChEBI" id="CHEBI:18420"/>
    </cofactor>
</comment>
<dbReference type="CDD" id="cd03365">
    <property type="entry name" value="TOPRIM_TopoIIA"/>
    <property type="match status" value="1"/>
</dbReference>
<reference evidence="20 21" key="1">
    <citation type="journal article" date="2021" name="Elife">
        <title>Chloroplast acquisition without the gene transfer in kleptoplastic sea slugs, Plakobranchus ocellatus.</title>
        <authorList>
            <person name="Maeda T."/>
            <person name="Takahashi S."/>
            <person name="Yoshida T."/>
            <person name="Shimamura S."/>
            <person name="Takaki Y."/>
            <person name="Nagai Y."/>
            <person name="Toyoda A."/>
            <person name="Suzuki Y."/>
            <person name="Arimoto A."/>
            <person name="Ishii H."/>
            <person name="Satoh N."/>
            <person name="Nishiyama T."/>
            <person name="Hasebe M."/>
            <person name="Maruyama T."/>
            <person name="Minagawa J."/>
            <person name="Obokata J."/>
            <person name="Shigenobu S."/>
        </authorList>
    </citation>
    <scope>NUCLEOTIDE SEQUENCE [LARGE SCALE GENOMIC DNA]</scope>
</reference>
<dbReference type="FunFam" id="3.30.230.10:FF:000008">
    <property type="entry name" value="DNA topoisomerase 2"/>
    <property type="match status" value="1"/>
</dbReference>
<dbReference type="InterPro" id="IPR020568">
    <property type="entry name" value="Ribosomal_Su5_D2-typ_SF"/>
</dbReference>
<keyword evidence="11 15" id="KW-0799">Topoisomerase</keyword>
<evidence type="ECO:0000259" key="18">
    <source>
        <dbReference type="PROSITE" id="PS50880"/>
    </source>
</evidence>
<comment type="function">
    <text evidence="16">Control of topological states of DNA by transient breakage and subsequent rejoining of DNA strands. Topoisomerase II makes double-strand breaks.</text>
</comment>
<dbReference type="SUPFAM" id="SSF54211">
    <property type="entry name" value="Ribosomal protein S5 domain 2-like"/>
    <property type="match status" value="1"/>
</dbReference>
<feature type="region of interest" description="Disordered" evidence="17">
    <location>
        <begin position="1210"/>
        <end position="1234"/>
    </location>
</feature>
<evidence type="ECO:0000256" key="5">
    <source>
        <dbReference type="ARBA" id="ARBA00004123"/>
    </source>
</evidence>
<dbReference type="InterPro" id="IPR034157">
    <property type="entry name" value="TOPRIM_TopoII"/>
</dbReference>
<dbReference type="PROSITE" id="PS00177">
    <property type="entry name" value="TOPOISOMERASE_II"/>
    <property type="match status" value="1"/>
</dbReference>
<dbReference type="Gene3D" id="3.30.230.10">
    <property type="match status" value="1"/>
</dbReference>
<keyword evidence="12 15" id="KW-0238">DNA-binding</keyword>
<dbReference type="CDD" id="cd16930">
    <property type="entry name" value="HATPase_TopII-like"/>
    <property type="match status" value="1"/>
</dbReference>
<comment type="caution">
    <text evidence="20">The sequence shown here is derived from an EMBL/GenBank/DDBJ whole genome shotgun (WGS) entry which is preliminary data.</text>
</comment>
<feature type="compositionally biased region" description="Basic residues" evidence="17">
    <location>
        <begin position="1456"/>
        <end position="1478"/>
    </location>
</feature>
<dbReference type="PANTHER" id="PTHR10169:SF38">
    <property type="entry name" value="DNA TOPOISOMERASE 2"/>
    <property type="match status" value="1"/>
</dbReference>
<evidence type="ECO:0000256" key="11">
    <source>
        <dbReference type="ARBA" id="ARBA00023029"/>
    </source>
</evidence>
<dbReference type="InterPro" id="IPR050634">
    <property type="entry name" value="DNA_Topoisomerase_II"/>
</dbReference>
<dbReference type="InterPro" id="IPR013759">
    <property type="entry name" value="Topo_IIA_B_C"/>
</dbReference>
<dbReference type="InterPro" id="IPR014721">
    <property type="entry name" value="Ribsml_uS5_D2-typ_fold_subgr"/>
</dbReference>
<dbReference type="InterPro" id="IPR013760">
    <property type="entry name" value="Topo_IIA-like_dom_sf"/>
</dbReference>
<evidence type="ECO:0000256" key="7">
    <source>
        <dbReference type="ARBA" id="ARBA00022723"/>
    </source>
</evidence>
<dbReference type="Gene3D" id="1.10.268.10">
    <property type="entry name" value="Topoisomerase, domain 3"/>
    <property type="match status" value="1"/>
</dbReference>
<dbReference type="Pfam" id="PF01751">
    <property type="entry name" value="Toprim"/>
    <property type="match status" value="1"/>
</dbReference>
<evidence type="ECO:0000256" key="13">
    <source>
        <dbReference type="ARBA" id="ARBA00023235"/>
    </source>
</evidence>
<dbReference type="EMBL" id="BMAT01013703">
    <property type="protein sequence ID" value="GFS18581.1"/>
    <property type="molecule type" value="Genomic_DNA"/>
</dbReference>
<dbReference type="SMART" id="SM00434">
    <property type="entry name" value="TOP4c"/>
    <property type="match status" value="1"/>
</dbReference>
<dbReference type="FunFam" id="3.30.565.10:FF:000004">
    <property type="entry name" value="DNA topoisomerase 2"/>
    <property type="match status" value="1"/>
</dbReference>
<feature type="region of interest" description="Disordered" evidence="17">
    <location>
        <begin position="1119"/>
        <end position="1140"/>
    </location>
</feature>
<comment type="cofactor">
    <cofactor evidence="2">
        <name>Ca(2+)</name>
        <dbReference type="ChEBI" id="CHEBI:29108"/>
    </cofactor>
</comment>
<keyword evidence="14" id="KW-0539">Nucleus</keyword>
<dbReference type="PRINTS" id="PR00418">
    <property type="entry name" value="TPI2FAMILY"/>
</dbReference>
<evidence type="ECO:0000313" key="20">
    <source>
        <dbReference type="EMBL" id="GFS18581.1"/>
    </source>
</evidence>
<feature type="compositionally biased region" description="Polar residues" evidence="17">
    <location>
        <begin position="1426"/>
        <end position="1435"/>
    </location>
</feature>
<dbReference type="Pfam" id="PF02518">
    <property type="entry name" value="HATPase_c"/>
    <property type="match status" value="1"/>
</dbReference>
<proteinExistence type="inferred from homology"/>
<dbReference type="FunFam" id="3.30.1490.30:FF:000001">
    <property type="entry name" value="DNA topoisomerase 2"/>
    <property type="match status" value="1"/>
</dbReference>
<dbReference type="InterPro" id="IPR013506">
    <property type="entry name" value="Topo_IIA_bsu_dom2"/>
</dbReference>
<feature type="domain" description="Toprim" evidence="18">
    <location>
        <begin position="478"/>
        <end position="595"/>
    </location>
</feature>
<keyword evidence="7" id="KW-0479">Metal-binding</keyword>
<comment type="similarity">
    <text evidence="6 16">Belongs to the type II topoisomerase family.</text>
</comment>